<evidence type="ECO:0000313" key="2">
    <source>
        <dbReference type="EMBL" id="QFU81290.1"/>
    </source>
</evidence>
<evidence type="ECO:0008006" key="4">
    <source>
        <dbReference type="Google" id="ProtNLM"/>
    </source>
</evidence>
<feature type="transmembrane region" description="Helical" evidence="1">
    <location>
        <begin position="21"/>
        <end position="39"/>
    </location>
</feature>
<keyword evidence="3" id="KW-1185">Reference proteome</keyword>
<keyword evidence="1" id="KW-0472">Membrane</keyword>
<gene>
    <name evidence="2" type="ORF">GCU68_01315</name>
</gene>
<keyword evidence="1" id="KW-1133">Transmembrane helix</keyword>
<dbReference type="OrthoDB" id="100846at2157"/>
<dbReference type="Proteomes" id="UP000326170">
    <property type="component" value="Chromosome"/>
</dbReference>
<organism evidence="2 3">
    <name type="scientific">Natronorubrum aibiense</name>
    <dbReference type="NCBI Taxonomy" id="348826"/>
    <lineage>
        <taxon>Archaea</taxon>
        <taxon>Methanobacteriati</taxon>
        <taxon>Methanobacteriota</taxon>
        <taxon>Stenosarchaea group</taxon>
        <taxon>Halobacteria</taxon>
        <taxon>Halobacteriales</taxon>
        <taxon>Natrialbaceae</taxon>
        <taxon>Natronorubrum</taxon>
    </lineage>
</organism>
<dbReference type="InterPro" id="IPR017850">
    <property type="entry name" value="Alkaline_phosphatase_core_sf"/>
</dbReference>
<sequence>MQTNVREWLAEMRERFRQHPTRAPLYIVYTWYLVFWYAITSRAPLGTNIYEREWDVLVVLDACRVDTLREVADEYDFIADVDTMWSVGSQSDEWMANTFTETYRDEIERTHYVTGNGHAGQLFERGTLPPKNNTTPLDFSRWNLVDLSTFDAVDMVWRDYHDDTYQVALPRVMTDHAIKAGRENDPDRLIVHYMQPHLPYLGRALDEGRPLTDLEQEGYQQLETGDADREDVYELYMHTLRLVLDDLEVLLENIDAETVAITADHGEAFGEFHAYGHPEGFPHPVVKQVPWVEASATDQRTREPDLDAGRSEAIDVEEHLRDLGYR</sequence>
<dbReference type="Gene3D" id="3.40.720.10">
    <property type="entry name" value="Alkaline Phosphatase, subunit A"/>
    <property type="match status" value="1"/>
</dbReference>
<evidence type="ECO:0000256" key="1">
    <source>
        <dbReference type="SAM" id="Phobius"/>
    </source>
</evidence>
<dbReference type="EMBL" id="CP045488">
    <property type="protein sequence ID" value="QFU81290.1"/>
    <property type="molecule type" value="Genomic_DNA"/>
</dbReference>
<proteinExistence type="predicted"/>
<reference evidence="2 3" key="1">
    <citation type="journal article" date="2007" name="Int. J. Syst. Evol. Microbiol.">
        <title>Natronorubrum sulfidifaciens sp. nov., an extremely haloalkaliphilic archaeon isolated from Aiding salt lake in Xin-Jiang, China.</title>
        <authorList>
            <person name="Cui H.L."/>
            <person name="Tohty D."/>
            <person name="Liu H.C."/>
            <person name="Liu S.J."/>
            <person name="Oren A."/>
            <person name="Zhou P.J."/>
        </authorList>
    </citation>
    <scope>NUCLEOTIDE SEQUENCE [LARGE SCALE GENOMIC DNA]</scope>
    <source>
        <strain evidence="2 3">7-3</strain>
    </source>
</reference>
<dbReference type="SUPFAM" id="SSF53649">
    <property type="entry name" value="Alkaline phosphatase-like"/>
    <property type="match status" value="1"/>
</dbReference>
<name>A0A5P9P0B9_9EURY</name>
<evidence type="ECO:0000313" key="3">
    <source>
        <dbReference type="Proteomes" id="UP000326170"/>
    </source>
</evidence>
<keyword evidence="1" id="KW-0812">Transmembrane</keyword>
<dbReference type="AlphaFoldDB" id="A0A5P9P0B9"/>
<protein>
    <recommendedName>
        <fullName evidence="4">Sulfatase-like hydrolase/transferase</fullName>
    </recommendedName>
</protein>
<accession>A0A5P9P0B9</accession>
<dbReference type="KEGG" id="nas:GCU68_01315"/>